<dbReference type="GO" id="GO:0004788">
    <property type="term" value="F:thiamine diphosphokinase activity"/>
    <property type="evidence" value="ECO:0007669"/>
    <property type="project" value="InterPro"/>
</dbReference>
<dbReference type="NCBIfam" id="NF040608">
    <property type="entry name" value="division_SteA"/>
    <property type="match status" value="1"/>
</dbReference>
<dbReference type="eggNOG" id="COG4825">
    <property type="taxonomic scope" value="Bacteria"/>
</dbReference>
<keyword evidence="5" id="KW-0812">Transmembrane</keyword>
<keyword evidence="5" id="KW-0472">Membrane</keyword>
<dbReference type="AlphaFoldDB" id="D6ZBN3"/>
<dbReference type="EMBL" id="CP001958">
    <property type="protein sequence ID" value="ADG98985.1"/>
    <property type="molecule type" value="Genomic_DNA"/>
</dbReference>
<sequence length="401" mass="42829">MWRVMIQVMKVSLLSRKSESLPGVLATARVGRDTNKLLRKVKEGDIVVIDEPDLDQVTADAFVEKGVAAVVNAAPSISGRYPNMGPEVLVSNNIALVDSVGDDVFHKVRDGARVRLHEGGVYSGEKLLAEGVERDEAQIGELISGAKTSLINHLEAFSGNTIEFIRAESPLLIDSVGIPDVDVRIEGRHVVVVAEGEDHEEDLKALRPFIREFLPVLVGVGKGAEAIVRQKLRPDLIVGNPELISAEALKSGAQVILPAEFDGTAPGLERIQDLGIGAVTFPASLEEADLALILAHHHGASIIVTAGHTASLGDFFDPAQRGSSPSIFLTRLKVGQKLVDAKALASLYATKHTGGLVAFLLMLLIVAGVVLFMAFGQQIHLAASVESLWRSLAQSIQGWLT</sequence>
<evidence type="ECO:0000313" key="7">
    <source>
        <dbReference type="Proteomes" id="UP000002247"/>
    </source>
</evidence>
<keyword evidence="7" id="KW-1185">Reference proteome</keyword>
<evidence type="ECO:0008006" key="8">
    <source>
        <dbReference type="Google" id="ProtNLM"/>
    </source>
</evidence>
<organism evidence="6 7">
    <name type="scientific">Segniliparus rotundus (strain ATCC BAA-972 / CDC 1076 / CIP 108378 / DSM 44985 / JCM 13578)</name>
    <dbReference type="NCBI Taxonomy" id="640132"/>
    <lineage>
        <taxon>Bacteria</taxon>
        <taxon>Bacillati</taxon>
        <taxon>Actinomycetota</taxon>
        <taxon>Actinomycetes</taxon>
        <taxon>Mycobacteriales</taxon>
        <taxon>Segniliparaceae</taxon>
        <taxon>Segniliparus</taxon>
    </lineage>
</organism>
<protein>
    <recommendedName>
        <fullName evidence="8">SteA-like C-terminal domain-containing protein</fullName>
    </recommendedName>
</protein>
<proteinExistence type="predicted"/>
<keyword evidence="3" id="KW-0418">Kinase</keyword>
<evidence type="ECO:0000256" key="5">
    <source>
        <dbReference type="SAM" id="Phobius"/>
    </source>
</evidence>
<dbReference type="KEGG" id="srt:Srot_2548"/>
<dbReference type="GO" id="GO:0005524">
    <property type="term" value="F:ATP binding"/>
    <property type="evidence" value="ECO:0007669"/>
    <property type="project" value="UniProtKB-KW"/>
</dbReference>
<dbReference type="GO" id="GO:0009229">
    <property type="term" value="P:thiamine diphosphate biosynthetic process"/>
    <property type="evidence" value="ECO:0007669"/>
    <property type="project" value="InterPro"/>
</dbReference>
<dbReference type="HOGENOM" id="CLU_046690_0_0_11"/>
<keyword evidence="2" id="KW-0547">Nucleotide-binding</keyword>
<keyword evidence="1" id="KW-0808">Transferase</keyword>
<evidence type="ECO:0000256" key="2">
    <source>
        <dbReference type="ARBA" id="ARBA00022741"/>
    </source>
</evidence>
<dbReference type="STRING" id="640132.Srot_2548"/>
<evidence type="ECO:0000256" key="4">
    <source>
        <dbReference type="ARBA" id="ARBA00022840"/>
    </source>
</evidence>
<evidence type="ECO:0000313" key="6">
    <source>
        <dbReference type="EMBL" id="ADG98985.1"/>
    </source>
</evidence>
<keyword evidence="5" id="KW-1133">Transmembrane helix</keyword>
<evidence type="ECO:0000256" key="3">
    <source>
        <dbReference type="ARBA" id="ARBA00022777"/>
    </source>
</evidence>
<feature type="transmembrane region" description="Helical" evidence="5">
    <location>
        <begin position="356"/>
        <end position="375"/>
    </location>
</feature>
<dbReference type="InterPro" id="IPR036759">
    <property type="entry name" value="TPK_catalytic_sf"/>
</dbReference>
<accession>D6ZBN3</accession>
<evidence type="ECO:0000256" key="1">
    <source>
        <dbReference type="ARBA" id="ARBA00022679"/>
    </source>
</evidence>
<dbReference type="GO" id="GO:0016301">
    <property type="term" value="F:kinase activity"/>
    <property type="evidence" value="ECO:0007669"/>
    <property type="project" value="UniProtKB-KW"/>
</dbReference>
<keyword evidence="4" id="KW-0067">ATP-binding</keyword>
<gene>
    <name evidence="6" type="ordered locus">Srot_2548</name>
</gene>
<reference evidence="6 7" key="1">
    <citation type="journal article" date="2010" name="Stand. Genomic Sci.">
        <title>Complete genome sequence of Segniliparus rotundus type strain (CDC 1076).</title>
        <authorList>
            <person name="Sikorski J."/>
            <person name="Lapidus A."/>
            <person name="Copeland A."/>
            <person name="Misra M."/>
            <person name="Glavina Del Rio T."/>
            <person name="Nolan M."/>
            <person name="Lucas S."/>
            <person name="Chen F."/>
            <person name="Tice H."/>
            <person name="Cheng J.F."/>
            <person name="Jando M."/>
            <person name="Schneider S."/>
            <person name="Bruce D."/>
            <person name="Goodwin L."/>
            <person name="Pitluck S."/>
            <person name="Liolios K."/>
            <person name="Mikhailova N."/>
            <person name="Pati A."/>
            <person name="Ivanova N."/>
            <person name="Mavromatis K."/>
            <person name="Chen A."/>
            <person name="Palaniappan K."/>
            <person name="Chertkov O."/>
            <person name="Land M."/>
            <person name="Hauser L."/>
            <person name="Chang Y.J."/>
            <person name="Jeffries C.D."/>
            <person name="Brettin T."/>
            <person name="Detter J.C."/>
            <person name="Han C."/>
            <person name="Rohde M."/>
            <person name="Goker M."/>
            <person name="Bristow J."/>
            <person name="Eisen J.A."/>
            <person name="Markowitz V."/>
            <person name="Hugenholtz P."/>
            <person name="Kyrpides N.C."/>
            <person name="Klenk H.P."/>
        </authorList>
    </citation>
    <scope>NUCLEOTIDE SEQUENCE [LARGE SCALE GENOMIC DNA]</scope>
    <source>
        <strain evidence="7">ATCC BAA-972 / CDC 1076 / CIP 108378 / DSM 44985 / JCM 13578</strain>
    </source>
</reference>
<dbReference type="InterPro" id="IPR047795">
    <property type="entry name" value="Put_SteA-like"/>
</dbReference>
<dbReference type="SUPFAM" id="SSF63999">
    <property type="entry name" value="Thiamin pyrophosphokinase, catalytic domain"/>
    <property type="match status" value="1"/>
</dbReference>
<name>D6ZBN3_SEGRD</name>
<dbReference type="Proteomes" id="UP000002247">
    <property type="component" value="Chromosome"/>
</dbReference>